<proteinExistence type="predicted"/>
<name>A0A9P7MAB7_9HYPO</name>
<keyword evidence="3" id="KW-1185">Reference proteome</keyword>
<sequence length="383" mass="42402">MPMPQWGRYRETAISKRILKAKSNHWTLFIDYLYPLEECYSAAYLSPKAQPDHTLLYNLSLSEEEQEIKIEMDLSPADVGEGASGQNVADTKRAEASSSGHGQQGASSHGPRTMSKASIMKMHEERIRKMGEKHGIEFGPSDIFSNDPSEMVDRVDKPIRMRVRRLCHQCDTLFSTNNKECSNCHHIRCNSCPRFPSKTKHDRGSANLEEMQAVMKVTREHSGNLSNFLSGDYQVELKRLAETGGPGLVHRKPRQRVRRTCHECPTSPHLHRPTSPKKGKIAGGVAAGVFSVNLTLVSSAFSARHCTYMAPGRGEPPGKDHTPPPCQTTRPGEVATSHHRLVPTKLRATFTGLVTATLSASLSPMAEAPRRATTEGCLAIWNV</sequence>
<feature type="region of interest" description="Disordered" evidence="1">
    <location>
        <begin position="77"/>
        <end position="114"/>
    </location>
</feature>
<organism evidence="2 3">
    <name type="scientific">Claviceps pazoutovae</name>
    <dbReference type="NCBI Taxonomy" id="1649127"/>
    <lineage>
        <taxon>Eukaryota</taxon>
        <taxon>Fungi</taxon>
        <taxon>Dikarya</taxon>
        <taxon>Ascomycota</taxon>
        <taxon>Pezizomycotina</taxon>
        <taxon>Sordariomycetes</taxon>
        <taxon>Hypocreomycetidae</taxon>
        <taxon>Hypocreales</taxon>
        <taxon>Clavicipitaceae</taxon>
        <taxon>Claviceps</taxon>
    </lineage>
</organism>
<feature type="compositionally biased region" description="Low complexity" evidence="1">
    <location>
        <begin position="96"/>
        <end position="110"/>
    </location>
</feature>
<protein>
    <submittedName>
        <fullName evidence="2">Uncharacterized protein</fullName>
    </submittedName>
</protein>
<feature type="compositionally biased region" description="Basic residues" evidence="1">
    <location>
        <begin position="249"/>
        <end position="259"/>
    </location>
</feature>
<feature type="compositionally biased region" description="Basic residues" evidence="1">
    <location>
        <begin position="269"/>
        <end position="279"/>
    </location>
</feature>
<dbReference type="OrthoDB" id="5370011at2759"/>
<dbReference type="AlphaFoldDB" id="A0A9P7MAB7"/>
<evidence type="ECO:0000313" key="2">
    <source>
        <dbReference type="EMBL" id="KAG5935287.1"/>
    </source>
</evidence>
<evidence type="ECO:0000256" key="1">
    <source>
        <dbReference type="SAM" id="MobiDB-lite"/>
    </source>
</evidence>
<comment type="caution">
    <text evidence="2">The sequence shown here is derived from an EMBL/GenBank/DDBJ whole genome shotgun (WGS) entry which is preliminary data.</text>
</comment>
<evidence type="ECO:0000313" key="3">
    <source>
        <dbReference type="Proteomes" id="UP000706124"/>
    </source>
</evidence>
<feature type="region of interest" description="Disordered" evidence="1">
    <location>
        <begin position="310"/>
        <end position="338"/>
    </location>
</feature>
<accession>A0A9P7MAB7</accession>
<dbReference type="EMBL" id="SRPO01000263">
    <property type="protein sequence ID" value="KAG5935287.1"/>
    <property type="molecule type" value="Genomic_DNA"/>
</dbReference>
<gene>
    <name evidence="2" type="ORF">E4U60_003265</name>
</gene>
<reference evidence="2 3" key="1">
    <citation type="journal article" date="2020" name="bioRxiv">
        <title>Whole genome comparisons of ergot fungi reveals the divergence and evolution of species within the genus Claviceps are the result of varying mechanisms driving genome evolution and host range expansion.</title>
        <authorList>
            <person name="Wyka S.A."/>
            <person name="Mondo S.J."/>
            <person name="Liu M."/>
            <person name="Dettman J."/>
            <person name="Nalam V."/>
            <person name="Broders K.D."/>
        </authorList>
    </citation>
    <scope>NUCLEOTIDE SEQUENCE [LARGE SCALE GENOMIC DNA]</scope>
    <source>
        <strain evidence="2 3">CCC 1485</strain>
    </source>
</reference>
<dbReference type="Proteomes" id="UP000706124">
    <property type="component" value="Unassembled WGS sequence"/>
</dbReference>
<feature type="region of interest" description="Disordered" evidence="1">
    <location>
        <begin position="244"/>
        <end position="279"/>
    </location>
</feature>